<protein>
    <submittedName>
        <fullName evidence="2">Uncharacterized protein</fullName>
    </submittedName>
</protein>
<organism evidence="2">
    <name type="scientific">marine sediment metagenome</name>
    <dbReference type="NCBI Taxonomy" id="412755"/>
    <lineage>
        <taxon>unclassified sequences</taxon>
        <taxon>metagenomes</taxon>
        <taxon>ecological metagenomes</taxon>
    </lineage>
</organism>
<reference evidence="2" key="1">
    <citation type="journal article" date="2014" name="Front. Microbiol.">
        <title>High frequency of phylogenetically diverse reductive dehalogenase-homologous genes in deep subseafloor sedimentary metagenomes.</title>
        <authorList>
            <person name="Kawai M."/>
            <person name="Futagami T."/>
            <person name="Toyoda A."/>
            <person name="Takaki Y."/>
            <person name="Nishi S."/>
            <person name="Hori S."/>
            <person name="Arai W."/>
            <person name="Tsubouchi T."/>
            <person name="Morono Y."/>
            <person name="Uchiyama I."/>
            <person name="Ito T."/>
            <person name="Fujiyama A."/>
            <person name="Inagaki F."/>
            <person name="Takami H."/>
        </authorList>
    </citation>
    <scope>NUCLEOTIDE SEQUENCE</scope>
    <source>
        <strain evidence="2">Expedition CK06-06</strain>
    </source>
</reference>
<evidence type="ECO:0000256" key="1">
    <source>
        <dbReference type="SAM" id="MobiDB-lite"/>
    </source>
</evidence>
<gene>
    <name evidence="2" type="ORF">S03H2_02049</name>
</gene>
<name>X1DQV3_9ZZZZ</name>
<accession>X1DQV3</accession>
<sequence length="165" mass="17566">MAKALTVWQKHVKAESKRTGLVGAPLFKAASKTYNKKSKTSKTTKPAVRAKRSNPKVKNVSRKPKLFRTISGIGAIEDLGVGLAGGIAFRTFGFGANAVPATRIVQGIAGVAMDRRGKRHLVQGTIDFVDNWLLDVLGHGVNSSPAAAPSISKLLTPLKALKIVR</sequence>
<proteinExistence type="predicted"/>
<feature type="compositionally biased region" description="Basic residues" evidence="1">
    <location>
        <begin position="34"/>
        <end position="56"/>
    </location>
</feature>
<dbReference type="EMBL" id="BARU01000653">
    <property type="protein sequence ID" value="GAH23371.1"/>
    <property type="molecule type" value="Genomic_DNA"/>
</dbReference>
<evidence type="ECO:0000313" key="2">
    <source>
        <dbReference type="EMBL" id="GAH23371.1"/>
    </source>
</evidence>
<comment type="caution">
    <text evidence="2">The sequence shown here is derived from an EMBL/GenBank/DDBJ whole genome shotgun (WGS) entry which is preliminary data.</text>
</comment>
<dbReference type="AlphaFoldDB" id="X1DQV3"/>
<feature type="region of interest" description="Disordered" evidence="1">
    <location>
        <begin position="33"/>
        <end position="56"/>
    </location>
</feature>